<proteinExistence type="predicted"/>
<reference evidence="3" key="1">
    <citation type="submission" date="2004-07" db="EMBL/GenBank/DDBJ databases">
        <title>Oryza sativa BAC OJ1268_B08 genomic sequence.</title>
        <authorList>
            <person name="Chow T.-Y."/>
            <person name="Hsing Y.-I.C."/>
            <person name="Chen C.-S."/>
            <person name="Chen H.-H."/>
            <person name="Liu S.-M."/>
            <person name="Chao Y.-T."/>
            <person name="Chang S.-J."/>
            <person name="Chen H.-C."/>
            <person name="Chen S.-K."/>
            <person name="Chen T.-R."/>
            <person name="Chen Y.-L."/>
            <person name="Cheng C.-H."/>
            <person name="Chung C.-I."/>
            <person name="Han S.-Y."/>
            <person name="Hsiao S.-H."/>
            <person name="Hsiung J.-N."/>
            <person name="Hsu C.-H."/>
            <person name="Huang J.-J."/>
            <person name="Kau P.-I."/>
            <person name="Lee M.-C."/>
            <person name="Leu H.-L."/>
            <person name="Li Y.-F."/>
            <person name="Lin S.-J."/>
            <person name="Lin Y.-C."/>
            <person name="Wu S.-W."/>
            <person name="Yu C.-Y."/>
            <person name="Yu S.-W."/>
            <person name="Wu H.-P."/>
            <person name="Shaw J.-F."/>
        </authorList>
    </citation>
    <scope>NUCLEOTIDE SEQUENCE</scope>
</reference>
<dbReference type="PANTHER" id="PTHR11439">
    <property type="entry name" value="GAG-POL-RELATED RETROTRANSPOSON"/>
    <property type="match status" value="1"/>
</dbReference>
<evidence type="ECO:0000256" key="1">
    <source>
        <dbReference type="SAM" id="MobiDB-lite"/>
    </source>
</evidence>
<sequence length="1256" mass="140395">MASSSQSSASGSLGGITVTEKLSKGNYLIWKVQVLAVIRGARLDSYLTGATKKPSATIIIKKNEKEVEVSNPAVDEWIANDQQVLGYLLTTMSRDVLSQVATCSSAASLWSTIEGMFSSATRARSINTKIALTNTKKGDLGIAEYVSKMRVLADELATSGKPVDEEDLISYIIAGLDEDFEPIISSLVSKSEHVSLGEAYSQLLSFEQRMKMRQEHSANLANRGRGRGNPGRGRNNKQPQQQQRGHGGNSRGRGRGNNSNQRQGGNGVDYRPKCQLCYKRGHTVIDCWYRYDEDFVPDEKYAGTTASYGVDSNWYVDTGTTDHVTGELEKLTIRDKYKGQDQVQTANGADVWGPAPVAGGGKKYYVSFIDAFSRFTWIYFLKYKSEVFQKFQEFQCLVERMFNRKIISMQTDWGGEYQKLNTFFNKIGITHHVSCPHTHQQNGSAERKHRHIVEVGLSLLAHASLPLKFWDEAYQSGVYLINRMPTKVLGYSSPLECLFKQTPDYQALRTFGCACWPDLRPYNSHKMHFRSKRCTFLGYSPLHKGFRCLDSSTGRIYISRDVVFDESVFPFAELNPNAGTNLRKEVNLLPADMLNPGDVQLNDHVNYYPTAPANMVAAENPVENTEENLASTRDDAADSGGSDTGTISNADPADDAAGDMTANPNLNDSSTHESSISASASPASQSSVATAPEATLPNPQQHQQALRSSTPEGEASRPVTHLQKGIRKEKIYTDRTVKYGCLTTTGEPRDLHDALHDTNWKHAMDAKFTALLHNKTWHLVPPQKGRNIIDYKWVYKIKRKQDGSLDRYKARLVAKGFKQRYGIDYEDTFSPVVKAATIRIILSIAVSRGWTLRQLDVQNAFLHGILEEEVYMKQPPGYEDKVHPDYVCKLDKALYGLKQAPRAWYAKLSQKLQHLGFQGSKADTSLFFYNKGGLIIFVLVYVDDIIVASSRQDAVPALLKDLQKDFALKDLGDLHYFLGIEVNKASSGIVLTQEKYVTDLLRRVGMTDCKPVSTPLSTSEKLTLHEGDLLGPNDASNYRSVVGALQYLTLTRPDIYFPVNKVCQFLHAPTIVHWAAMKRILRYLKQCTKLGLKISKSKSMLVSGYSDADWAGNIDDRRSTGGFAVFLGDNLVSWNAKKQATVPRSSTESEYKALANATAEIMWIQTLLEELSVPSPPMARLWCDNLGAKYLSSNPVFHARTKHIEVDYHFVRERMQRKLLEVEFIPTGDQVADGFTKALSARQLENFKYNLNVGRL</sequence>
<dbReference type="InterPro" id="IPR036397">
    <property type="entry name" value="RNaseH_sf"/>
</dbReference>
<dbReference type="EMBL" id="AC104284">
    <property type="protein sequence ID" value="AAU44112.1"/>
    <property type="molecule type" value="Genomic_DNA"/>
</dbReference>
<dbReference type="InterPro" id="IPR013103">
    <property type="entry name" value="RVT_2"/>
</dbReference>
<name>Q6F356_ORYSJ</name>
<reference evidence="5" key="4">
    <citation type="journal article" date="2008" name="Nucleic Acids Res.">
        <title>The rice annotation project database (RAP-DB): 2008 update.</title>
        <authorList>
            <consortium name="The rice annotation project (RAP)"/>
        </authorList>
    </citation>
    <scope>GENOME REANNOTATION</scope>
    <source>
        <strain evidence="5">cv. Nipponbare</strain>
    </source>
</reference>
<dbReference type="SUPFAM" id="SSF53098">
    <property type="entry name" value="Ribonuclease H-like"/>
    <property type="match status" value="1"/>
</dbReference>
<dbReference type="GO" id="GO:0015074">
    <property type="term" value="P:DNA integration"/>
    <property type="evidence" value="ECO:0007669"/>
    <property type="project" value="InterPro"/>
</dbReference>
<evidence type="ECO:0000259" key="2">
    <source>
        <dbReference type="PROSITE" id="PS50994"/>
    </source>
</evidence>
<gene>
    <name evidence="3" type="ORF">OJ1268_B08.5</name>
    <name evidence="4" type="ORF">OJ1735_C10.23</name>
</gene>
<evidence type="ECO:0000313" key="3">
    <source>
        <dbReference type="EMBL" id="AAT69582.1"/>
    </source>
</evidence>
<evidence type="ECO:0000313" key="4">
    <source>
        <dbReference type="EMBL" id="AAU44112.1"/>
    </source>
</evidence>
<dbReference type="PANTHER" id="PTHR11439:SF450">
    <property type="entry name" value="REVERSE TRANSCRIPTASE TY1_COPIA-TYPE DOMAIN-CONTAINING PROTEIN"/>
    <property type="match status" value="1"/>
</dbReference>
<feature type="domain" description="Integrase catalytic" evidence="2">
    <location>
        <begin position="349"/>
        <end position="502"/>
    </location>
</feature>
<accession>Q6F356</accession>
<dbReference type="Proteomes" id="UP000000763">
    <property type="component" value="Chromosome 5"/>
</dbReference>
<evidence type="ECO:0000313" key="5">
    <source>
        <dbReference type="Proteomes" id="UP000000763"/>
    </source>
</evidence>
<dbReference type="PROSITE" id="PS50994">
    <property type="entry name" value="INTEGRASE"/>
    <property type="match status" value="1"/>
</dbReference>
<feature type="region of interest" description="Disordered" evidence="1">
    <location>
        <begin position="618"/>
        <end position="727"/>
    </location>
</feature>
<dbReference type="SUPFAM" id="SSF56672">
    <property type="entry name" value="DNA/RNA polymerases"/>
    <property type="match status" value="1"/>
</dbReference>
<protein>
    <submittedName>
        <fullName evidence="3">Polyprotein</fullName>
    </submittedName>
</protein>
<reference evidence="5" key="3">
    <citation type="journal article" date="2005" name="Nature">
        <title>The map-based sequence of the rice genome.</title>
        <authorList>
            <consortium name="International rice genome sequencing project (IRGSP)"/>
            <person name="Matsumoto T."/>
            <person name="Wu J."/>
            <person name="Kanamori H."/>
            <person name="Katayose Y."/>
            <person name="Fujisawa M."/>
            <person name="Namiki N."/>
            <person name="Mizuno H."/>
            <person name="Yamamoto K."/>
            <person name="Antonio B.A."/>
            <person name="Baba T."/>
            <person name="Sakata K."/>
            <person name="Nagamura Y."/>
            <person name="Aoki H."/>
            <person name="Arikawa K."/>
            <person name="Arita K."/>
            <person name="Bito T."/>
            <person name="Chiden Y."/>
            <person name="Fujitsuka N."/>
            <person name="Fukunaka R."/>
            <person name="Hamada M."/>
            <person name="Harada C."/>
            <person name="Hayashi A."/>
            <person name="Hijishita S."/>
            <person name="Honda M."/>
            <person name="Hosokawa S."/>
            <person name="Ichikawa Y."/>
            <person name="Idonuma A."/>
            <person name="Iijima M."/>
            <person name="Ikeda M."/>
            <person name="Ikeno M."/>
            <person name="Ito K."/>
            <person name="Ito S."/>
            <person name="Ito T."/>
            <person name="Ito Y."/>
            <person name="Ito Y."/>
            <person name="Iwabuchi A."/>
            <person name="Kamiya K."/>
            <person name="Karasawa W."/>
            <person name="Kurita K."/>
            <person name="Katagiri S."/>
            <person name="Kikuta A."/>
            <person name="Kobayashi H."/>
            <person name="Kobayashi N."/>
            <person name="Machita K."/>
            <person name="Maehara T."/>
            <person name="Masukawa M."/>
            <person name="Mizubayashi T."/>
            <person name="Mukai Y."/>
            <person name="Nagasaki H."/>
            <person name="Nagata Y."/>
            <person name="Naito S."/>
            <person name="Nakashima M."/>
            <person name="Nakama Y."/>
            <person name="Nakamichi Y."/>
            <person name="Nakamura M."/>
            <person name="Meguro A."/>
            <person name="Negishi M."/>
            <person name="Ohta I."/>
            <person name="Ohta T."/>
            <person name="Okamoto M."/>
            <person name="Ono N."/>
            <person name="Saji S."/>
            <person name="Sakaguchi M."/>
            <person name="Sakai K."/>
            <person name="Shibata M."/>
            <person name="Shimokawa T."/>
            <person name="Song J."/>
            <person name="Takazaki Y."/>
            <person name="Terasawa K."/>
            <person name="Tsugane M."/>
            <person name="Tsuji K."/>
            <person name="Ueda S."/>
            <person name="Waki K."/>
            <person name="Yamagata H."/>
            <person name="Yamamoto M."/>
            <person name="Yamamoto S."/>
            <person name="Yamane H."/>
            <person name="Yoshiki S."/>
            <person name="Yoshihara R."/>
            <person name="Yukawa K."/>
            <person name="Zhong H."/>
            <person name="Yano M."/>
            <person name="Yuan Q."/>
            <person name="Ouyang S."/>
            <person name="Liu J."/>
            <person name="Jones K.M."/>
            <person name="Gansberger K."/>
            <person name="Moffat K."/>
            <person name="Hill J."/>
            <person name="Bera J."/>
            <person name="Fadrosh D."/>
            <person name="Jin S."/>
            <person name="Johri S."/>
            <person name="Kim M."/>
            <person name="Overton L."/>
            <person name="Reardon M."/>
            <person name="Tsitrin T."/>
            <person name="Vuong H."/>
            <person name="Weaver B."/>
            <person name="Ciecko A."/>
            <person name="Tallon L."/>
            <person name="Jackson J."/>
            <person name="Pai G."/>
            <person name="Aken S.V."/>
            <person name="Utterback T."/>
            <person name="Reidmuller S."/>
            <person name="Feldblyum T."/>
            <person name="Hsiao J."/>
            <person name="Zismann V."/>
            <person name="Iobst S."/>
            <person name="de Vazeille A.R."/>
            <person name="Buell C.R."/>
            <person name="Ying K."/>
            <person name="Li Y."/>
            <person name="Lu T."/>
            <person name="Huang Y."/>
            <person name="Zhao Q."/>
            <person name="Feng Q."/>
            <person name="Zhang L."/>
            <person name="Zhu J."/>
            <person name="Weng Q."/>
            <person name="Mu J."/>
            <person name="Lu Y."/>
            <person name="Fan D."/>
            <person name="Liu Y."/>
            <person name="Guan J."/>
            <person name="Zhang Y."/>
            <person name="Yu S."/>
            <person name="Liu X."/>
            <person name="Zhang Y."/>
            <person name="Hong G."/>
            <person name="Han B."/>
            <person name="Choisne N."/>
            <person name="Demange N."/>
            <person name="Orjeda G."/>
            <person name="Samain S."/>
            <person name="Cattolico L."/>
            <person name="Pelletier E."/>
            <person name="Couloux A."/>
            <person name="Segurens B."/>
            <person name="Wincker P."/>
            <person name="D'Hont A."/>
            <person name="Scarpelli C."/>
            <person name="Weissenbach J."/>
            <person name="Salanoubat M."/>
            <person name="Quetier F."/>
            <person name="Yu Y."/>
            <person name="Kim H.R."/>
            <person name="Rambo T."/>
            <person name="Currie J."/>
            <person name="Collura K."/>
            <person name="Luo M."/>
            <person name="Yang T."/>
            <person name="Ammiraju J.S.S."/>
            <person name="Engler F."/>
            <person name="Soderlund C."/>
            <person name="Wing R.A."/>
            <person name="Palmer L.E."/>
            <person name="de la Bastide M."/>
            <person name="Spiegel L."/>
            <person name="Nascimento L."/>
            <person name="Zutavern T."/>
            <person name="O'Shaughnessy A."/>
            <person name="Dike S."/>
            <person name="Dedhia N."/>
            <person name="Preston R."/>
            <person name="Balija V."/>
            <person name="McCombie W.R."/>
            <person name="Chow T."/>
            <person name="Chen H."/>
            <person name="Chung M."/>
            <person name="Chen C."/>
            <person name="Shaw J."/>
            <person name="Wu H."/>
            <person name="Hsiao K."/>
            <person name="Chao Y."/>
            <person name="Chu M."/>
            <person name="Cheng C."/>
            <person name="Hour A."/>
            <person name="Lee P."/>
            <person name="Lin S."/>
            <person name="Lin Y."/>
            <person name="Liou J."/>
            <person name="Liu S."/>
            <person name="Hsing Y."/>
            <person name="Raghuvanshi S."/>
            <person name="Mohanty A."/>
            <person name="Bharti A.K."/>
            <person name="Gaur A."/>
            <person name="Gupta V."/>
            <person name="Kumar D."/>
            <person name="Ravi V."/>
            <person name="Vij S."/>
            <person name="Kapur A."/>
            <person name="Khurana P."/>
            <person name="Khurana P."/>
            <person name="Khurana J.P."/>
            <person name="Tyagi A.K."/>
            <person name="Gaikwad K."/>
            <person name="Singh A."/>
            <person name="Dalal V."/>
            <person name="Srivastava S."/>
            <person name="Dixit A."/>
            <person name="Pal A.K."/>
            <person name="Ghazi I.A."/>
            <person name="Yadav M."/>
            <person name="Pandit A."/>
            <person name="Bhargava A."/>
            <person name="Sureshbabu K."/>
            <person name="Batra K."/>
            <person name="Sharma T.R."/>
            <person name="Mohapatra T."/>
            <person name="Singh N.K."/>
            <person name="Messing J."/>
            <person name="Nelson A.B."/>
            <person name="Fuks G."/>
            <person name="Kavchok S."/>
            <person name="Keizer G."/>
            <person name="Linton E."/>
            <person name="Llaca V."/>
            <person name="Song R."/>
            <person name="Tanyolac B."/>
            <person name="Young S."/>
            <person name="Ho-Il K."/>
            <person name="Hahn J.H."/>
            <person name="Sangsakoo G."/>
            <person name="Vanavichit A."/>
            <person name="de Mattos Luiz.A.T."/>
            <person name="Zimmer P.D."/>
            <person name="Malone G."/>
            <person name="Dellagostin O."/>
            <person name="de Oliveira A.C."/>
            <person name="Bevan M."/>
            <person name="Bancroft I."/>
            <person name="Minx P."/>
            <person name="Cordum H."/>
            <person name="Wilson R."/>
            <person name="Cheng Z."/>
            <person name="Jin W."/>
            <person name="Jiang J."/>
            <person name="Leong S.A."/>
            <person name="Iwama H."/>
            <person name="Gojobori T."/>
            <person name="Itoh T."/>
            <person name="Niimura Y."/>
            <person name="Fujii Y."/>
            <person name="Habara T."/>
            <person name="Sakai H."/>
            <person name="Sato Y."/>
            <person name="Wilson G."/>
            <person name="Kumar K."/>
            <person name="McCouch S."/>
            <person name="Juretic N."/>
            <person name="Hoen D."/>
            <person name="Wright S."/>
            <person name="Bruskiewich R."/>
            <person name="Bureau T."/>
            <person name="Miyao A."/>
            <person name="Hirochika H."/>
            <person name="Nishikawa T."/>
            <person name="Kadowaki K."/>
            <person name="Sugiura M."/>
            <person name="Burr B."/>
            <person name="Sasaki T."/>
        </authorList>
    </citation>
    <scope>NUCLEOTIDE SEQUENCE [LARGE SCALE GENOMIC DNA]</scope>
    <source>
        <strain evidence="5">cv. Nipponbare</strain>
    </source>
</reference>
<feature type="compositionally biased region" description="Low complexity" evidence="1">
    <location>
        <begin position="672"/>
        <end position="691"/>
    </location>
</feature>
<dbReference type="Pfam" id="PF14223">
    <property type="entry name" value="Retrotran_gag_2"/>
    <property type="match status" value="1"/>
</dbReference>
<dbReference type="InterPro" id="IPR001584">
    <property type="entry name" value="Integrase_cat-core"/>
</dbReference>
<organism evidence="3 5">
    <name type="scientific">Oryza sativa subsp. japonica</name>
    <name type="common">Rice</name>
    <dbReference type="NCBI Taxonomy" id="39947"/>
    <lineage>
        <taxon>Eukaryota</taxon>
        <taxon>Viridiplantae</taxon>
        <taxon>Streptophyta</taxon>
        <taxon>Embryophyta</taxon>
        <taxon>Tracheophyta</taxon>
        <taxon>Spermatophyta</taxon>
        <taxon>Magnoliopsida</taxon>
        <taxon>Liliopsida</taxon>
        <taxon>Poales</taxon>
        <taxon>Poaceae</taxon>
        <taxon>BOP clade</taxon>
        <taxon>Oryzoideae</taxon>
        <taxon>Oryzeae</taxon>
        <taxon>Oryzinae</taxon>
        <taxon>Oryza</taxon>
        <taxon>Oryza sativa</taxon>
    </lineage>
</organism>
<dbReference type="InterPro" id="IPR012337">
    <property type="entry name" value="RNaseH-like_sf"/>
</dbReference>
<dbReference type="Gene3D" id="3.30.420.10">
    <property type="entry name" value="Ribonuclease H-like superfamily/Ribonuclease H"/>
    <property type="match status" value="1"/>
</dbReference>
<dbReference type="AlphaFoldDB" id="Q6F356"/>
<dbReference type="GO" id="GO:0003676">
    <property type="term" value="F:nucleic acid binding"/>
    <property type="evidence" value="ECO:0007669"/>
    <property type="project" value="InterPro"/>
</dbReference>
<feature type="compositionally biased region" description="Polar residues" evidence="1">
    <location>
        <begin position="697"/>
        <end position="711"/>
    </location>
</feature>
<dbReference type="Pfam" id="PF25597">
    <property type="entry name" value="SH3_retrovirus"/>
    <property type="match status" value="1"/>
</dbReference>
<reference evidence="4" key="2">
    <citation type="submission" date="2004-09" db="EMBL/GenBank/DDBJ databases">
        <title>Oryza sativa BAC OJ1735_C10 genomic sequence.</title>
        <authorList>
            <person name="Chow T.-Y."/>
            <person name="Hsing Y.-I.C."/>
            <person name="Chen C.-S."/>
            <person name="Chen H.-H."/>
            <person name="Liu S.-M."/>
            <person name="Chao Y.-T."/>
            <person name="Chang S.-J."/>
            <person name="Chen H.-C."/>
            <person name="Chen S.-K."/>
            <person name="Chen T.-R."/>
            <person name="Chen Y.-L."/>
            <person name="Cheng C.-H."/>
            <person name="Chung C.-I."/>
            <person name="Han S.-Y."/>
            <person name="Hsiao S.-H."/>
            <person name="Hsiung J.-N."/>
            <person name="Hsu C.-H."/>
            <person name="Huang J.-J."/>
            <person name="Kau P.-I."/>
            <person name="Lee M.-C."/>
            <person name="Leu H.-L."/>
            <person name="Li Y.-F."/>
            <person name="Lin S.-J."/>
            <person name="Lin Y.-C."/>
            <person name="Wu S.-W."/>
            <person name="Yu C.-Y."/>
            <person name="Yu S.-W."/>
            <person name="Wu H.-P."/>
            <person name="Shaw J.-F."/>
        </authorList>
    </citation>
    <scope>NUCLEOTIDE SEQUENCE</scope>
</reference>
<dbReference type="InterPro" id="IPR057670">
    <property type="entry name" value="SH3_retrovirus"/>
</dbReference>
<dbReference type="Pfam" id="PF07727">
    <property type="entry name" value="RVT_2"/>
    <property type="match status" value="1"/>
</dbReference>
<dbReference type="InterPro" id="IPR043502">
    <property type="entry name" value="DNA/RNA_pol_sf"/>
</dbReference>
<feature type="region of interest" description="Disordered" evidence="1">
    <location>
        <begin position="219"/>
        <end position="267"/>
    </location>
</feature>
<dbReference type="CDD" id="cd09272">
    <property type="entry name" value="RNase_HI_RT_Ty1"/>
    <property type="match status" value="1"/>
</dbReference>
<dbReference type="EMBL" id="AC098832">
    <property type="protein sequence ID" value="AAT69582.1"/>
    <property type="molecule type" value="Genomic_DNA"/>
</dbReference>